<dbReference type="AlphaFoldDB" id="A0A1H1C8R4"/>
<dbReference type="Proteomes" id="UP000199365">
    <property type="component" value="Unassembled WGS sequence"/>
</dbReference>
<proteinExistence type="predicted"/>
<dbReference type="EMBL" id="FNKX01000001">
    <property type="protein sequence ID" value="SDQ60499.1"/>
    <property type="molecule type" value="Genomic_DNA"/>
</dbReference>
<evidence type="ECO:0000313" key="2">
    <source>
        <dbReference type="EMBL" id="SDQ60499.1"/>
    </source>
</evidence>
<organism evidence="2 3">
    <name type="scientific">Paraburkholderia tuberum</name>
    <dbReference type="NCBI Taxonomy" id="157910"/>
    <lineage>
        <taxon>Bacteria</taxon>
        <taxon>Pseudomonadati</taxon>
        <taxon>Pseudomonadota</taxon>
        <taxon>Betaproteobacteria</taxon>
        <taxon>Burkholderiales</taxon>
        <taxon>Burkholderiaceae</taxon>
        <taxon>Paraburkholderia</taxon>
    </lineage>
</organism>
<dbReference type="STRING" id="157910.SAMN05445850_1145"/>
<feature type="domain" description="Plasmid pRiA4b Orf3-like" evidence="1">
    <location>
        <begin position="20"/>
        <end position="188"/>
    </location>
</feature>
<reference evidence="3" key="1">
    <citation type="submission" date="2016-10" db="EMBL/GenBank/DDBJ databases">
        <authorList>
            <person name="Varghese N."/>
            <person name="Submissions S."/>
        </authorList>
    </citation>
    <scope>NUCLEOTIDE SEQUENCE [LARGE SCALE GENOMIC DNA]</scope>
    <source>
        <strain evidence="3">DUS833</strain>
    </source>
</reference>
<keyword evidence="3" id="KW-1185">Reference proteome</keyword>
<dbReference type="Pfam" id="PF07929">
    <property type="entry name" value="PRiA4_ORF3"/>
    <property type="match status" value="1"/>
</dbReference>
<dbReference type="PANTHER" id="PTHR41878">
    <property type="entry name" value="LEXA REPRESSOR-RELATED"/>
    <property type="match status" value="1"/>
</dbReference>
<accession>A0A1H1C8R4</accession>
<sequence length="199" mass="22478">MTMASTRKPALRAVNSQVPVYQLHIELKYLKPAVWRRVLAPASIKLPKLHVVLLWAMGWDGGHLHEFVFGDTNYGMPDPDFPSDPPMLNEARVNLGRALGALKSFTYIYDYGDNWQHRVKVEKVLPPDPELRSPICLDGRNACPPEDVGGVPGYIEFLDAIIDPAHDEHQRLLDWCGGSFDPAAFDLQSVNERLFEIKF</sequence>
<evidence type="ECO:0000313" key="3">
    <source>
        <dbReference type="Proteomes" id="UP000199365"/>
    </source>
</evidence>
<evidence type="ECO:0000259" key="1">
    <source>
        <dbReference type="Pfam" id="PF07929"/>
    </source>
</evidence>
<dbReference type="PANTHER" id="PTHR41878:SF1">
    <property type="entry name" value="TNPR PROTEIN"/>
    <property type="match status" value="1"/>
</dbReference>
<dbReference type="Gene3D" id="3.10.290.30">
    <property type="entry name" value="MM3350-like"/>
    <property type="match status" value="1"/>
</dbReference>
<dbReference type="InterPro" id="IPR012912">
    <property type="entry name" value="Plasmid_pRiA4b_Orf3-like"/>
</dbReference>
<dbReference type="SUPFAM" id="SSF159941">
    <property type="entry name" value="MM3350-like"/>
    <property type="match status" value="1"/>
</dbReference>
<name>A0A1H1C8R4_9BURK</name>
<dbReference type="InterPro" id="IPR024047">
    <property type="entry name" value="MM3350-like_sf"/>
</dbReference>
<gene>
    <name evidence="2" type="ORF">SAMN05445850_1145</name>
</gene>
<protein>
    <submittedName>
        <fullName evidence="2">PRiA4b ORF-3-like protein</fullName>
    </submittedName>
</protein>